<dbReference type="EMBL" id="CAFBLE010000007">
    <property type="protein sequence ID" value="CAB4870279.1"/>
    <property type="molecule type" value="Genomic_DNA"/>
</dbReference>
<gene>
    <name evidence="2" type="ORF">UFOPK2289_01000</name>
    <name evidence="3" type="ORF">UFOPK2822_00303</name>
    <name evidence="4" type="ORF">UFOPK3346_00992</name>
    <name evidence="5" type="ORF">UFOPK3670_00339</name>
    <name evidence="6" type="ORF">UFOPK4308_00099</name>
</gene>
<reference evidence="5" key="1">
    <citation type="submission" date="2020-05" db="EMBL/GenBank/DDBJ databases">
        <authorList>
            <person name="Chiriac C."/>
            <person name="Salcher M."/>
            <person name="Ghai R."/>
            <person name="Kavagutti S V."/>
        </authorList>
    </citation>
    <scope>NUCLEOTIDE SEQUENCE</scope>
</reference>
<dbReference type="EMBL" id="CAEZZC010000003">
    <property type="protein sequence ID" value="CAB4742976.1"/>
    <property type="molecule type" value="Genomic_DNA"/>
</dbReference>
<evidence type="ECO:0000313" key="6">
    <source>
        <dbReference type="EMBL" id="CAB5051640.1"/>
    </source>
</evidence>
<organism evidence="5">
    <name type="scientific">freshwater metagenome</name>
    <dbReference type="NCBI Taxonomy" id="449393"/>
    <lineage>
        <taxon>unclassified sequences</taxon>
        <taxon>metagenomes</taxon>
        <taxon>ecological metagenomes</taxon>
    </lineage>
</organism>
<evidence type="ECO:0000313" key="2">
    <source>
        <dbReference type="EMBL" id="CAB4668833.1"/>
    </source>
</evidence>
<name>A0A6J7H9N7_9ZZZZ</name>
<dbReference type="AlphaFoldDB" id="A0A6J7H9N7"/>
<proteinExistence type="predicted"/>
<protein>
    <submittedName>
        <fullName evidence="5">Unannotated protein</fullName>
    </submittedName>
</protein>
<evidence type="ECO:0000313" key="3">
    <source>
        <dbReference type="EMBL" id="CAB4742976.1"/>
    </source>
</evidence>
<keyword evidence="1" id="KW-0812">Transmembrane</keyword>
<sequence>MTTSHESDLPTTLASPIDGSAKVRFTPVKIAGLVGGVVVLLGAGIALSFALLSGGGAQPEDVLPRDTVAFAKVDFNPHIGQKIALVRFVTKFPKTFKNVDEKDPVGSLFNQFVTNSNFDWSRIKPWIGSRYAVAAVEDANGIQPVVVLEITNEQEMKYYFAKELPDENYVIQNGFAIISTNKSTLDLITSAPTHLSDNPQFKSDLAALGGDQIALIWADLKPIANYASDTINSLLYDFGSGIDLSSLGKISGRIALGFHVTPDSVVATFGTSGMGSVASLASKVDSQATIGQFPSNTLLALNLDGVGKAISDAIANNPDIANLLGGDSYYSNVSPEDYAAVLDGPLAIILLQNPKDPASPLVAIRISPANASKARTAVKNLENYFYGENLPSVSDGDYIYFGVDETSLKQLIAEMNSPAERLANTQIYKKSVTGSGYLAVFANLDQLISTFDLQIQDAPLGGLGIVGSVNDGAEGSSRTTFTLSLK</sequence>
<evidence type="ECO:0000313" key="4">
    <source>
        <dbReference type="EMBL" id="CAB4870279.1"/>
    </source>
</evidence>
<accession>A0A6J7H9N7</accession>
<dbReference type="EMBL" id="CAFBQL010000001">
    <property type="protein sequence ID" value="CAB5051640.1"/>
    <property type="molecule type" value="Genomic_DNA"/>
</dbReference>
<keyword evidence="1" id="KW-1133">Transmembrane helix</keyword>
<evidence type="ECO:0000256" key="1">
    <source>
        <dbReference type="SAM" id="Phobius"/>
    </source>
</evidence>
<dbReference type="EMBL" id="CAEZWT010000029">
    <property type="protein sequence ID" value="CAB4668833.1"/>
    <property type="molecule type" value="Genomic_DNA"/>
</dbReference>
<feature type="transmembrane region" description="Helical" evidence="1">
    <location>
        <begin position="30"/>
        <end position="52"/>
    </location>
</feature>
<dbReference type="EMBL" id="CAFBMV010000002">
    <property type="protein sequence ID" value="CAB4915596.1"/>
    <property type="molecule type" value="Genomic_DNA"/>
</dbReference>
<keyword evidence="1" id="KW-0472">Membrane</keyword>
<evidence type="ECO:0000313" key="5">
    <source>
        <dbReference type="EMBL" id="CAB4915596.1"/>
    </source>
</evidence>